<dbReference type="CDD" id="cd10451">
    <property type="entry name" value="GIY-YIG_LuxR_like"/>
    <property type="match status" value="1"/>
</dbReference>
<dbReference type="SUPFAM" id="SSF82771">
    <property type="entry name" value="GIY-YIG endonuclease"/>
    <property type="match status" value="1"/>
</dbReference>
<dbReference type="AlphaFoldDB" id="A0A5R9G320"/>
<dbReference type="OrthoDB" id="9134286at2"/>
<dbReference type="Gene3D" id="3.40.1440.10">
    <property type="entry name" value="GIY-YIG endonuclease"/>
    <property type="match status" value="1"/>
</dbReference>
<accession>A0A5R9G320</accession>
<keyword evidence="2" id="KW-1185">Reference proteome</keyword>
<organism evidence="1 2">
    <name type="scientific">Paenibacillus antri</name>
    <dbReference type="NCBI Taxonomy" id="2582848"/>
    <lineage>
        <taxon>Bacteria</taxon>
        <taxon>Bacillati</taxon>
        <taxon>Bacillota</taxon>
        <taxon>Bacilli</taxon>
        <taxon>Bacillales</taxon>
        <taxon>Paenibacillaceae</taxon>
        <taxon>Paenibacillus</taxon>
    </lineage>
</organism>
<dbReference type="InterPro" id="IPR035901">
    <property type="entry name" value="GIY-YIG_endonuc_sf"/>
</dbReference>
<comment type="caution">
    <text evidence="1">The sequence shown here is derived from an EMBL/GenBank/DDBJ whole genome shotgun (WGS) entry which is preliminary data.</text>
</comment>
<protein>
    <submittedName>
        <fullName evidence="1">GIY-YIG nuclease family protein</fullName>
    </submittedName>
</protein>
<gene>
    <name evidence="1" type="ORF">FE782_21435</name>
</gene>
<dbReference type="EMBL" id="VCIW01000016">
    <property type="protein sequence ID" value="TLS50231.1"/>
    <property type="molecule type" value="Genomic_DNA"/>
</dbReference>
<evidence type="ECO:0000313" key="1">
    <source>
        <dbReference type="EMBL" id="TLS50231.1"/>
    </source>
</evidence>
<dbReference type="Proteomes" id="UP000309676">
    <property type="component" value="Unassembled WGS sequence"/>
</dbReference>
<proteinExistence type="predicted"/>
<dbReference type="RefSeq" id="WP_138196385.1">
    <property type="nucleotide sequence ID" value="NZ_VCIW01000016.1"/>
</dbReference>
<sequence>MDKERKKALAAEYVLSERPAGVFRLVHVESGKSFVGTAPDVNAMKNRLLFQLKMGSNWIKPLQNDWNEYGEDAFRYEVLELFTPPEDGMYNLKKELERMEFEWLERLQPYGDKGYNKPPHDS</sequence>
<reference evidence="1 2" key="1">
    <citation type="submission" date="2019-05" db="EMBL/GenBank/DDBJ databases">
        <authorList>
            <person name="Narsing Rao M.P."/>
            <person name="Li W.J."/>
        </authorList>
    </citation>
    <scope>NUCLEOTIDE SEQUENCE [LARGE SCALE GENOMIC DNA]</scope>
    <source>
        <strain evidence="1 2">SYSU_K30003</strain>
    </source>
</reference>
<name>A0A5R9G320_9BACL</name>
<evidence type="ECO:0000313" key="2">
    <source>
        <dbReference type="Proteomes" id="UP000309676"/>
    </source>
</evidence>